<evidence type="ECO:0000256" key="4">
    <source>
        <dbReference type="ARBA" id="ARBA00023295"/>
    </source>
</evidence>
<dbReference type="Proteomes" id="UP000279029">
    <property type="component" value="Chromosome"/>
</dbReference>
<dbReference type="Pfam" id="PF16875">
    <property type="entry name" value="Glyco_hydro_36N"/>
    <property type="match status" value="1"/>
</dbReference>
<evidence type="ECO:0000259" key="9">
    <source>
        <dbReference type="Pfam" id="PF16875"/>
    </source>
</evidence>
<feature type="binding site" evidence="7">
    <location>
        <position position="445"/>
    </location>
    <ligand>
        <name>substrate</name>
    </ligand>
</feature>
<dbReference type="EMBL" id="LR130778">
    <property type="protein sequence ID" value="VDN47681.1"/>
    <property type="molecule type" value="Genomic_DNA"/>
</dbReference>
<reference evidence="10 11" key="1">
    <citation type="submission" date="2018-09" db="EMBL/GenBank/DDBJ databases">
        <authorList>
            <person name="Postec A."/>
        </authorList>
    </citation>
    <scope>NUCLEOTIDE SEQUENCE [LARGE SCALE GENOMIC DNA]</scope>
    <source>
        <strain evidence="10">70B-A</strain>
    </source>
</reference>
<dbReference type="InterPro" id="IPR050985">
    <property type="entry name" value="Alpha-glycosidase_related"/>
</dbReference>
<evidence type="ECO:0000313" key="11">
    <source>
        <dbReference type="Proteomes" id="UP000279029"/>
    </source>
</evidence>
<keyword evidence="11" id="KW-1185">Reference proteome</keyword>
<name>A0A3P7PWS5_9FIRM</name>
<dbReference type="OrthoDB" id="9758822at2"/>
<proteinExistence type="inferred from homology"/>
<dbReference type="PANTHER" id="PTHR43053">
    <property type="entry name" value="GLYCOSIDASE FAMILY 31"/>
    <property type="match status" value="1"/>
</dbReference>
<feature type="binding site" evidence="7">
    <location>
        <begin position="478"/>
        <end position="482"/>
    </location>
    <ligand>
        <name>substrate</name>
    </ligand>
</feature>
<dbReference type="Pfam" id="PF02065">
    <property type="entry name" value="Melibiase"/>
    <property type="match status" value="1"/>
</dbReference>
<evidence type="ECO:0000259" key="8">
    <source>
        <dbReference type="Pfam" id="PF16874"/>
    </source>
</evidence>
<evidence type="ECO:0000256" key="5">
    <source>
        <dbReference type="PIRNR" id="PIRNR005536"/>
    </source>
</evidence>
<dbReference type="AlphaFoldDB" id="A0A3P7PWS5"/>
<dbReference type="CDD" id="cd14791">
    <property type="entry name" value="GH36"/>
    <property type="match status" value="1"/>
</dbReference>
<comment type="similarity">
    <text evidence="5">Belongs to the glycosyl hydrolase.</text>
</comment>
<feature type="domain" description="Glycosyl hydrolase family 36 C-terminal" evidence="8">
    <location>
        <begin position="651"/>
        <end position="726"/>
    </location>
</feature>
<feature type="active site" description="Proton donor" evidence="6">
    <location>
        <position position="550"/>
    </location>
</feature>
<dbReference type="EC" id="3.2.1.22" evidence="2 5"/>
<dbReference type="InterPro" id="IPR000111">
    <property type="entry name" value="Glyco_hydro_27/36_CS"/>
</dbReference>
<dbReference type="Gene3D" id="2.60.40.1180">
    <property type="entry name" value="Golgi alpha-mannosidase II"/>
    <property type="match status" value="1"/>
</dbReference>
<keyword evidence="4 5" id="KW-0326">Glycosidase</keyword>
<dbReference type="RefSeq" id="WP_125136948.1">
    <property type="nucleotide sequence ID" value="NZ_LR130778.1"/>
</dbReference>
<dbReference type="InterPro" id="IPR031704">
    <property type="entry name" value="Glyco_hydro_36_N"/>
</dbReference>
<accession>A0A3P7PWS5</accession>
<sequence>MGIEFKQDRKRFHLSTKNTSYMMEVVLDRHLVHGYWGKRIHTPDLECLVDLYEVCSFSPNPEKNHKYISFDTMPREYPDYGRSDYQSPAFEVRVEDGNHLCAPVYKSHRIYKGKPFIEGLPSLYANKGDEVDTLEITLMDDLIGLGIVLHYSVYADYDVITRRVTFVNEGKRKIQLEKSLSCSVDFYQDQEFELMHLYGGWAKERHISRIPIGHSTHVIDSKRGASSHEQNPFIALLRPDTTEHVGEVYAMNLIYSGSFMSEVSVNSYEGTRMQMGLNTIDFEWDLGPNTSFDTPEVVMVYSDKGLNGMSKIFHNIYKDRLCRGKWQHQVRPILINNWEATYFDFDEQKIKKLIDESAGLGIELMVLDDGWFGKRDSDSSGLGDWFVNKEKLPSGLKVLADYANSKGMDFGLWFEPEMVSPDSALYRKHPDWCLHIPNRERSEARNQLVLDMGREDVRNYLYLALEKILESAPIGYVKWDMNRNMTEVGSAILQSNHQKETSHRYILGLYDLLDRITKAFPDVLFESCSGGGGRFDPGMLYYMPQTWTSDDTDSFERLKIQWGTSMLYPPITMGAHVSEVPNHQVMRKTPLHTRAYVAMAANLGFELDLTKLSTEEKGAVKNYIDRYKLIRETVQFGDFYRLMSPYETNGTAWMFISKERNQVVLFYYRHLAKPNHIEPKIKLCYLDPKGLYRMEDGQQLYGDTLMHYGLRLPTMTGDFDSVMIILEKVI</sequence>
<dbReference type="InterPro" id="IPR038417">
    <property type="entry name" value="Alpga-gal_N_sf"/>
</dbReference>
<dbReference type="FunFam" id="3.20.20.70:FF:000118">
    <property type="entry name" value="Alpha-galactosidase"/>
    <property type="match status" value="1"/>
</dbReference>
<feature type="active site" description="Nucleophile" evidence="6">
    <location>
        <position position="480"/>
    </location>
</feature>
<dbReference type="Gene3D" id="2.70.98.60">
    <property type="entry name" value="alpha-galactosidase from lactobacil brevis"/>
    <property type="match status" value="1"/>
</dbReference>
<feature type="binding site" evidence="7">
    <location>
        <position position="201"/>
    </location>
    <ligand>
        <name>substrate</name>
    </ligand>
</feature>
<dbReference type="PANTHER" id="PTHR43053:SF3">
    <property type="entry name" value="ALPHA-GALACTOSIDASE C-RELATED"/>
    <property type="match status" value="1"/>
</dbReference>
<evidence type="ECO:0000313" key="10">
    <source>
        <dbReference type="EMBL" id="VDN47681.1"/>
    </source>
</evidence>
<dbReference type="SUPFAM" id="SSF51445">
    <property type="entry name" value="(Trans)glycosidases"/>
    <property type="match status" value="1"/>
</dbReference>
<dbReference type="PROSITE" id="PS00512">
    <property type="entry name" value="ALPHA_GALACTOSIDASE"/>
    <property type="match status" value="1"/>
</dbReference>
<dbReference type="InterPro" id="IPR031705">
    <property type="entry name" value="Glyco_hydro_36_C"/>
</dbReference>
<dbReference type="GO" id="GO:0004557">
    <property type="term" value="F:alpha-galactosidase activity"/>
    <property type="evidence" value="ECO:0007669"/>
    <property type="project" value="UniProtKB-UniRule"/>
</dbReference>
<evidence type="ECO:0000256" key="7">
    <source>
        <dbReference type="PIRSR" id="PIRSR005536-2"/>
    </source>
</evidence>
<dbReference type="PIRSF" id="PIRSF005536">
    <property type="entry name" value="Agal"/>
    <property type="match status" value="1"/>
</dbReference>
<feature type="domain" description="Glycosyl hydrolase family 36 N-terminal" evidence="9">
    <location>
        <begin position="30"/>
        <end position="286"/>
    </location>
</feature>
<dbReference type="GO" id="GO:0016052">
    <property type="term" value="P:carbohydrate catabolic process"/>
    <property type="evidence" value="ECO:0007669"/>
    <property type="project" value="InterPro"/>
</dbReference>
<feature type="binding site" evidence="7">
    <location>
        <position position="550"/>
    </location>
    <ligand>
        <name>substrate</name>
    </ligand>
</feature>
<dbReference type="InterPro" id="IPR013785">
    <property type="entry name" value="Aldolase_TIM"/>
</dbReference>
<evidence type="ECO:0000256" key="3">
    <source>
        <dbReference type="ARBA" id="ARBA00022801"/>
    </source>
</evidence>
<feature type="binding site" evidence="7">
    <location>
        <position position="528"/>
    </location>
    <ligand>
        <name>substrate</name>
    </ligand>
</feature>
<protein>
    <recommendedName>
        <fullName evidence="2 5">Alpha-galactosidase</fullName>
        <ecNumber evidence="2 5">3.2.1.22</ecNumber>
    </recommendedName>
</protein>
<feature type="binding site" evidence="7">
    <location>
        <begin position="368"/>
        <end position="369"/>
    </location>
    <ligand>
        <name>substrate</name>
    </ligand>
</feature>
<evidence type="ECO:0000256" key="6">
    <source>
        <dbReference type="PIRSR" id="PIRSR005536-1"/>
    </source>
</evidence>
<organism evidence="10 11">
    <name type="scientific">Petrocella atlantisensis</name>
    <dbReference type="NCBI Taxonomy" id="2173034"/>
    <lineage>
        <taxon>Bacteria</taxon>
        <taxon>Bacillati</taxon>
        <taxon>Bacillota</taxon>
        <taxon>Clostridia</taxon>
        <taxon>Lachnospirales</taxon>
        <taxon>Vallitaleaceae</taxon>
        <taxon>Petrocella</taxon>
    </lineage>
</organism>
<dbReference type="InterPro" id="IPR017853">
    <property type="entry name" value="GH"/>
</dbReference>
<gene>
    <name evidence="10" type="primary">agaA</name>
    <name evidence="10" type="ORF">PATL70BA_1789</name>
</gene>
<keyword evidence="3 5" id="KW-0378">Hydrolase</keyword>
<comment type="catalytic activity">
    <reaction evidence="1 5">
        <text>Hydrolysis of terminal, non-reducing alpha-D-galactose residues in alpha-D-galactosides, including galactose oligosaccharides, galactomannans and galactolipids.</text>
        <dbReference type="EC" id="3.2.1.22"/>
    </reaction>
</comment>
<dbReference type="Pfam" id="PF16874">
    <property type="entry name" value="Glyco_hydro_36C"/>
    <property type="match status" value="1"/>
</dbReference>
<evidence type="ECO:0000256" key="2">
    <source>
        <dbReference type="ARBA" id="ARBA00012755"/>
    </source>
</evidence>
<dbReference type="KEGG" id="cbar:PATL70BA_1789"/>
<dbReference type="InterPro" id="IPR013780">
    <property type="entry name" value="Glyco_hydro_b"/>
</dbReference>
<dbReference type="Gene3D" id="3.20.20.70">
    <property type="entry name" value="Aldolase class I"/>
    <property type="match status" value="1"/>
</dbReference>
<dbReference type="PRINTS" id="PR00743">
    <property type="entry name" value="GLHYDRLASE36"/>
</dbReference>
<dbReference type="InterPro" id="IPR002252">
    <property type="entry name" value="Glyco_hydro_36"/>
</dbReference>
<evidence type="ECO:0000256" key="1">
    <source>
        <dbReference type="ARBA" id="ARBA00001255"/>
    </source>
</evidence>